<organism evidence="1 2">
    <name type="scientific">[Bacteroides] pectinophilus ATCC 43243</name>
    <dbReference type="NCBI Taxonomy" id="483218"/>
    <lineage>
        <taxon>Bacteria</taxon>
        <taxon>Bacillati</taxon>
        <taxon>Bacillota</taxon>
        <taxon>Clostridia</taxon>
        <taxon>Eubacteriales</taxon>
    </lineage>
</organism>
<sequence length="349" mass="40093">MQINRVKNSSEENQYMISENYSRTTYTDIYNTNVGKEDAGVDTLELSGDDNTPIISDNYSNASKSVISEAKVRNFLCEEDTKIIYLMDAYSRNEVTETDVKNCMYSEFYNIKSFYSNPDYLKDHECKTDSQILGRVYERMQKYNAVFMAQTCMLEGDKLAEMYGLGDNKRNVYYDSYYYNRCQETRRLLRETADEIAEQFGIKSPDYDDIEKNSPLVLDGGLDFNSCWNHQAVNRSICILNPDWSIKPGDNFTFFYSRYASKLTDNLSPLESQKGICIIGYNGNTWTIGVPFNDSTSLGPLADNFNVKELMLRTGTAIDATLLAYLDNFNVHTRAFSFEKEMSGNMFTL</sequence>
<dbReference type="Proteomes" id="UP000003136">
    <property type="component" value="Unassembled WGS sequence"/>
</dbReference>
<dbReference type="AlphaFoldDB" id="B7APU6"/>
<comment type="caution">
    <text evidence="1">The sequence shown here is derived from an EMBL/GenBank/DDBJ whole genome shotgun (WGS) entry which is preliminary data.</text>
</comment>
<reference evidence="1 2" key="2">
    <citation type="submission" date="2008-11" db="EMBL/GenBank/DDBJ databases">
        <authorList>
            <person name="Fulton L."/>
            <person name="Clifton S."/>
            <person name="Fulton B."/>
            <person name="Xu J."/>
            <person name="Minx P."/>
            <person name="Pepin K.H."/>
            <person name="Johnson M."/>
            <person name="Bhonagiri V."/>
            <person name="Nash W.E."/>
            <person name="Mardis E.R."/>
            <person name="Wilson R.K."/>
        </authorList>
    </citation>
    <scope>NUCLEOTIDE SEQUENCE [LARGE SCALE GENOMIC DNA]</scope>
    <source>
        <strain evidence="1 2">ATCC 43243</strain>
    </source>
</reference>
<dbReference type="HOGENOM" id="CLU_771143_0_0_9"/>
<dbReference type="eggNOG" id="ENOG5033P8S">
    <property type="taxonomic scope" value="Bacteria"/>
</dbReference>
<reference evidence="1 2" key="1">
    <citation type="submission" date="2008-11" db="EMBL/GenBank/DDBJ databases">
        <title>Draft genome sequence of Bacteroides pectinophilus (ATCC 43243).</title>
        <authorList>
            <person name="Sudarsanam P."/>
            <person name="Ley R."/>
            <person name="Guruge J."/>
            <person name="Turnbaugh P.J."/>
            <person name="Mahowald M."/>
            <person name="Liep D."/>
            <person name="Gordon J."/>
        </authorList>
    </citation>
    <scope>NUCLEOTIDE SEQUENCE [LARGE SCALE GENOMIC DNA]</scope>
    <source>
        <strain evidence="1 2">ATCC 43243</strain>
    </source>
</reference>
<accession>B7APU6</accession>
<evidence type="ECO:0000313" key="1">
    <source>
        <dbReference type="EMBL" id="EEC57718.1"/>
    </source>
</evidence>
<keyword evidence="2" id="KW-1185">Reference proteome</keyword>
<gene>
    <name evidence="1" type="ORF">BACPEC_00702</name>
</gene>
<protein>
    <submittedName>
        <fullName evidence="1">Uncharacterized protein</fullName>
    </submittedName>
</protein>
<proteinExistence type="predicted"/>
<evidence type="ECO:0000313" key="2">
    <source>
        <dbReference type="Proteomes" id="UP000003136"/>
    </source>
</evidence>
<name>B7APU6_9FIRM</name>
<dbReference type="EMBL" id="ABVQ01000035">
    <property type="protein sequence ID" value="EEC57718.1"/>
    <property type="molecule type" value="Genomic_DNA"/>
</dbReference>